<comment type="caution">
    <text evidence="11">The sequence shown here is derived from an EMBL/GenBank/DDBJ whole genome shotgun (WGS) entry which is preliminary data.</text>
</comment>
<dbReference type="InterPro" id="IPR015422">
    <property type="entry name" value="PyrdxlP-dep_Trfase_small"/>
</dbReference>
<proteinExistence type="predicted"/>
<dbReference type="InterPro" id="IPR015421">
    <property type="entry name" value="PyrdxlP-dep_Trfase_major"/>
</dbReference>
<evidence type="ECO:0000256" key="7">
    <source>
        <dbReference type="ARBA" id="ARBA00023239"/>
    </source>
</evidence>
<evidence type="ECO:0000256" key="8">
    <source>
        <dbReference type="ARBA" id="ARBA00029996"/>
    </source>
</evidence>
<evidence type="ECO:0000256" key="2">
    <source>
        <dbReference type="ARBA" id="ARBA00003444"/>
    </source>
</evidence>
<dbReference type="NCBIfam" id="TIGR01140">
    <property type="entry name" value="L_thr_O3P_dcar"/>
    <property type="match status" value="1"/>
</dbReference>
<comment type="catalytic activity">
    <reaction evidence="9">
        <text>O-phospho-L-threonine + H(+) = (R)-1-aminopropan-2-yl phosphate + CO2</text>
        <dbReference type="Rhea" id="RHEA:11492"/>
        <dbReference type="ChEBI" id="CHEBI:15378"/>
        <dbReference type="ChEBI" id="CHEBI:16526"/>
        <dbReference type="ChEBI" id="CHEBI:58563"/>
        <dbReference type="ChEBI" id="CHEBI:58675"/>
        <dbReference type="EC" id="4.1.1.81"/>
    </reaction>
</comment>
<dbReference type="Gene3D" id="3.90.1150.10">
    <property type="entry name" value="Aspartate Aminotransferase, domain 1"/>
    <property type="match status" value="1"/>
</dbReference>
<dbReference type="RefSeq" id="WP_167685139.1">
    <property type="nucleotide sequence ID" value="NZ_QHLQ01000018.1"/>
</dbReference>
<comment type="pathway">
    <text evidence="3">Cofactor biosynthesis; adenosylcobalamin biosynthesis.</text>
</comment>
<dbReference type="PANTHER" id="PTHR42885">
    <property type="entry name" value="HISTIDINOL-PHOSPHATE AMINOTRANSFERASE-RELATED"/>
    <property type="match status" value="1"/>
</dbReference>
<dbReference type="EMBL" id="QHLQ01000018">
    <property type="protein sequence ID" value="NIZ62513.1"/>
    <property type="molecule type" value="Genomic_DNA"/>
</dbReference>
<protein>
    <recommendedName>
        <fullName evidence="4">threonine-phosphate decarboxylase</fullName>
        <ecNumber evidence="4">4.1.1.81</ecNumber>
    </recommendedName>
    <alternativeName>
        <fullName evidence="8">L-threonine-O-3-phosphate decarboxylase</fullName>
    </alternativeName>
</protein>
<name>A0ABX0WA14_9RHOB</name>
<comment type="cofactor">
    <cofactor evidence="1">
        <name>pyridoxal 5'-phosphate</name>
        <dbReference type="ChEBI" id="CHEBI:597326"/>
    </cofactor>
</comment>
<evidence type="ECO:0000256" key="6">
    <source>
        <dbReference type="ARBA" id="ARBA00022898"/>
    </source>
</evidence>
<comment type="function">
    <text evidence="2">Decarboxylates L-threonine-O-3-phosphate to yield (R)-1-amino-2-propanol O-2-phosphate, the precursor for the linkage between the nucleotide loop and the corrin ring in cobalamin.</text>
</comment>
<dbReference type="PROSITE" id="PS00105">
    <property type="entry name" value="AA_TRANSFER_CLASS_1"/>
    <property type="match status" value="1"/>
</dbReference>
<keyword evidence="5" id="KW-0169">Cobalamin biosynthesis</keyword>
<keyword evidence="7" id="KW-0456">Lyase</keyword>
<keyword evidence="12" id="KW-1185">Reference proteome</keyword>
<evidence type="ECO:0000259" key="10">
    <source>
        <dbReference type="Pfam" id="PF00155"/>
    </source>
</evidence>
<evidence type="ECO:0000256" key="3">
    <source>
        <dbReference type="ARBA" id="ARBA00004953"/>
    </source>
</evidence>
<evidence type="ECO:0000256" key="9">
    <source>
        <dbReference type="ARBA" id="ARBA00048531"/>
    </source>
</evidence>
<dbReference type="SUPFAM" id="SSF53383">
    <property type="entry name" value="PLP-dependent transferases"/>
    <property type="match status" value="1"/>
</dbReference>
<dbReference type="EC" id="4.1.1.81" evidence="4"/>
<feature type="domain" description="Aminotransferase class I/classII large" evidence="10">
    <location>
        <begin position="139"/>
        <end position="265"/>
    </location>
</feature>
<gene>
    <name evidence="11" type="ORF">DL239_16190</name>
</gene>
<dbReference type="Gene3D" id="3.40.640.10">
    <property type="entry name" value="Type I PLP-dependent aspartate aminotransferase-like (Major domain)"/>
    <property type="match status" value="1"/>
</dbReference>
<dbReference type="InterPro" id="IPR004838">
    <property type="entry name" value="NHTrfase_class1_PyrdxlP-BS"/>
</dbReference>
<evidence type="ECO:0000313" key="12">
    <source>
        <dbReference type="Proteomes" id="UP001429564"/>
    </source>
</evidence>
<dbReference type="Pfam" id="PF00155">
    <property type="entry name" value="Aminotran_1_2"/>
    <property type="match status" value="1"/>
</dbReference>
<dbReference type="InterPro" id="IPR015424">
    <property type="entry name" value="PyrdxlP-dep_Trfase"/>
</dbReference>
<evidence type="ECO:0000256" key="1">
    <source>
        <dbReference type="ARBA" id="ARBA00001933"/>
    </source>
</evidence>
<sequence>MPSSTNKIPQTQRDHGGGLDAAVTLYGGTRSDWLDLSTGINPESFPIQNIQPEAWTALPDHNAHKNLIESARITWQVPAGAAILAAPGASALIATLPALASPKTVQITPPTYNEHAAGFRAHGWAVSDAGPAEARVLVHPNNPDGRLWSAQDITAPLTVIDESFCDICPEQSLISLADHPGVIVLKSFGKFWGLAGLRLGFAIGHPDLIAQLETWQGPWAVSGPALQIGAQALQDDAWATTTRKRLTQDAERLDALVLARGGQLVGGTPLFRLYEVDDAAAWHDRLARSHILSRVFPYSKTYLRLGLPPSNGWNRLEAAL</sequence>
<organism evidence="11 12">
    <name type="scientific">Parasedimentitalea denitrificans</name>
    <dbReference type="NCBI Taxonomy" id="2211118"/>
    <lineage>
        <taxon>Bacteria</taxon>
        <taxon>Pseudomonadati</taxon>
        <taxon>Pseudomonadota</taxon>
        <taxon>Alphaproteobacteria</taxon>
        <taxon>Rhodobacterales</taxon>
        <taxon>Paracoccaceae</taxon>
        <taxon>Parasedimentitalea</taxon>
    </lineage>
</organism>
<accession>A0ABX0WA14</accession>
<dbReference type="InterPro" id="IPR005860">
    <property type="entry name" value="CobD"/>
</dbReference>
<evidence type="ECO:0000313" key="11">
    <source>
        <dbReference type="EMBL" id="NIZ62513.1"/>
    </source>
</evidence>
<reference evidence="11 12" key="1">
    <citation type="submission" date="2018-05" db="EMBL/GenBank/DDBJ databases">
        <authorList>
            <person name="Zhang Y.-J."/>
        </authorList>
    </citation>
    <scope>NUCLEOTIDE SEQUENCE [LARGE SCALE GENOMIC DNA]</scope>
    <source>
        <strain evidence="11 12">CY04</strain>
    </source>
</reference>
<dbReference type="CDD" id="cd00609">
    <property type="entry name" value="AAT_like"/>
    <property type="match status" value="1"/>
</dbReference>
<dbReference type="InterPro" id="IPR004839">
    <property type="entry name" value="Aminotransferase_I/II_large"/>
</dbReference>
<evidence type="ECO:0000256" key="4">
    <source>
        <dbReference type="ARBA" id="ARBA00012285"/>
    </source>
</evidence>
<keyword evidence="6" id="KW-0663">Pyridoxal phosphate</keyword>
<dbReference type="Proteomes" id="UP001429564">
    <property type="component" value="Unassembled WGS sequence"/>
</dbReference>
<dbReference type="PANTHER" id="PTHR42885:SF1">
    <property type="entry name" value="THREONINE-PHOSPHATE DECARBOXYLASE"/>
    <property type="match status" value="1"/>
</dbReference>
<evidence type="ECO:0000256" key="5">
    <source>
        <dbReference type="ARBA" id="ARBA00022573"/>
    </source>
</evidence>